<organism evidence="6 7">
    <name type="scientific">Actinorhabdospora filicis</name>
    <dbReference type="NCBI Taxonomy" id="1785913"/>
    <lineage>
        <taxon>Bacteria</taxon>
        <taxon>Bacillati</taxon>
        <taxon>Actinomycetota</taxon>
        <taxon>Actinomycetes</taxon>
        <taxon>Micromonosporales</taxon>
        <taxon>Micromonosporaceae</taxon>
        <taxon>Actinorhabdospora</taxon>
    </lineage>
</organism>
<keyword evidence="2 4" id="KW-0238">DNA-binding</keyword>
<feature type="DNA-binding region" description="H-T-H motif" evidence="4">
    <location>
        <begin position="26"/>
        <end position="45"/>
    </location>
</feature>
<evidence type="ECO:0000256" key="1">
    <source>
        <dbReference type="ARBA" id="ARBA00023015"/>
    </source>
</evidence>
<dbReference type="Gene3D" id="1.10.357.10">
    <property type="entry name" value="Tetracycline Repressor, domain 2"/>
    <property type="match status" value="1"/>
</dbReference>
<proteinExistence type="predicted"/>
<dbReference type="PANTHER" id="PTHR30055:SF234">
    <property type="entry name" value="HTH-TYPE TRANSCRIPTIONAL REGULATOR BETI"/>
    <property type="match status" value="1"/>
</dbReference>
<dbReference type="InterPro" id="IPR036271">
    <property type="entry name" value="Tet_transcr_reg_TetR-rel_C_sf"/>
</dbReference>
<sequence>MTTPTAARITAAALAILTDEGSDAVSMRRVATAAGITPMAIYKHFPDRLALLRTVADSAFAEIGATWGRRGEDFPGRFEGLLDDFLDFALGSPHLYTFLITDRREPVRRFPEDFAERRSPLYRHVLDLAEEAMDAGFLRRDDPLEVSLAFTSASQGLVQLYLGGRIGLSEPDFRGLCRRTTWRILHGLEA</sequence>
<dbReference type="GO" id="GO:0000976">
    <property type="term" value="F:transcription cis-regulatory region binding"/>
    <property type="evidence" value="ECO:0007669"/>
    <property type="project" value="TreeGrafter"/>
</dbReference>
<evidence type="ECO:0000256" key="4">
    <source>
        <dbReference type="PROSITE-ProRule" id="PRU00335"/>
    </source>
</evidence>
<dbReference type="InterPro" id="IPR001647">
    <property type="entry name" value="HTH_TetR"/>
</dbReference>
<evidence type="ECO:0000313" key="7">
    <source>
        <dbReference type="Proteomes" id="UP001165079"/>
    </source>
</evidence>
<dbReference type="PANTHER" id="PTHR30055">
    <property type="entry name" value="HTH-TYPE TRANSCRIPTIONAL REGULATOR RUTR"/>
    <property type="match status" value="1"/>
</dbReference>
<dbReference type="Proteomes" id="UP001165079">
    <property type="component" value="Unassembled WGS sequence"/>
</dbReference>
<feature type="domain" description="HTH tetR-type" evidence="5">
    <location>
        <begin position="3"/>
        <end position="63"/>
    </location>
</feature>
<dbReference type="AlphaFoldDB" id="A0A9W6SL35"/>
<dbReference type="SUPFAM" id="SSF46689">
    <property type="entry name" value="Homeodomain-like"/>
    <property type="match status" value="1"/>
</dbReference>
<dbReference type="EMBL" id="BSTX01000002">
    <property type="protein sequence ID" value="GLZ77907.1"/>
    <property type="molecule type" value="Genomic_DNA"/>
</dbReference>
<dbReference type="SUPFAM" id="SSF48498">
    <property type="entry name" value="Tetracyclin repressor-like, C-terminal domain"/>
    <property type="match status" value="1"/>
</dbReference>
<keyword evidence="1" id="KW-0805">Transcription regulation</keyword>
<evidence type="ECO:0000256" key="3">
    <source>
        <dbReference type="ARBA" id="ARBA00023163"/>
    </source>
</evidence>
<dbReference type="PROSITE" id="PS50977">
    <property type="entry name" value="HTH_TETR_2"/>
    <property type="match status" value="1"/>
</dbReference>
<evidence type="ECO:0000313" key="6">
    <source>
        <dbReference type="EMBL" id="GLZ77907.1"/>
    </source>
</evidence>
<keyword evidence="3" id="KW-0804">Transcription</keyword>
<dbReference type="InterPro" id="IPR025996">
    <property type="entry name" value="MT1864/Rv1816-like_C"/>
</dbReference>
<dbReference type="InterPro" id="IPR050109">
    <property type="entry name" value="HTH-type_TetR-like_transc_reg"/>
</dbReference>
<protein>
    <recommendedName>
        <fullName evidence="5">HTH tetR-type domain-containing protein</fullName>
    </recommendedName>
</protein>
<dbReference type="GO" id="GO:0003700">
    <property type="term" value="F:DNA-binding transcription factor activity"/>
    <property type="evidence" value="ECO:0007669"/>
    <property type="project" value="TreeGrafter"/>
</dbReference>
<gene>
    <name evidence="6" type="ORF">Afil01_27140</name>
</gene>
<evidence type="ECO:0000256" key="2">
    <source>
        <dbReference type="ARBA" id="ARBA00023125"/>
    </source>
</evidence>
<evidence type="ECO:0000259" key="5">
    <source>
        <dbReference type="PROSITE" id="PS50977"/>
    </source>
</evidence>
<dbReference type="PRINTS" id="PR00455">
    <property type="entry name" value="HTHTETR"/>
</dbReference>
<dbReference type="Pfam" id="PF13305">
    <property type="entry name" value="TetR_C_33"/>
    <property type="match status" value="1"/>
</dbReference>
<dbReference type="Pfam" id="PF00440">
    <property type="entry name" value="TetR_N"/>
    <property type="match status" value="1"/>
</dbReference>
<dbReference type="InterPro" id="IPR009057">
    <property type="entry name" value="Homeodomain-like_sf"/>
</dbReference>
<accession>A0A9W6SL35</accession>
<comment type="caution">
    <text evidence="6">The sequence shown here is derived from an EMBL/GenBank/DDBJ whole genome shotgun (WGS) entry which is preliminary data.</text>
</comment>
<keyword evidence="7" id="KW-1185">Reference proteome</keyword>
<name>A0A9W6SL35_9ACTN</name>
<reference evidence="6" key="1">
    <citation type="submission" date="2023-03" db="EMBL/GenBank/DDBJ databases">
        <title>Actinorhabdospora filicis NBRC 111898.</title>
        <authorList>
            <person name="Ichikawa N."/>
            <person name="Sato H."/>
            <person name="Tonouchi N."/>
        </authorList>
    </citation>
    <scope>NUCLEOTIDE SEQUENCE</scope>
    <source>
        <strain evidence="6">NBRC 111898</strain>
    </source>
</reference>
<dbReference type="RefSeq" id="WP_285663087.1">
    <property type="nucleotide sequence ID" value="NZ_BSTX01000002.1"/>
</dbReference>